<proteinExistence type="predicted"/>
<evidence type="ECO:0000256" key="7">
    <source>
        <dbReference type="SAM" id="MobiDB-lite"/>
    </source>
</evidence>
<gene>
    <name evidence="9" type="ORF">SAMN04487771_100815</name>
</gene>
<dbReference type="InterPro" id="IPR029044">
    <property type="entry name" value="Nucleotide-diphossugar_trans"/>
</dbReference>
<feature type="compositionally biased region" description="Basic and acidic residues" evidence="7">
    <location>
        <begin position="457"/>
        <end position="477"/>
    </location>
</feature>
<evidence type="ECO:0000256" key="5">
    <source>
        <dbReference type="ARBA" id="ARBA00022989"/>
    </source>
</evidence>
<protein>
    <submittedName>
        <fullName evidence="9">Adsorption protein B</fullName>
    </submittedName>
</protein>
<dbReference type="GO" id="GO:0016757">
    <property type="term" value="F:glycosyltransferase activity"/>
    <property type="evidence" value="ECO:0007669"/>
    <property type="project" value="UniProtKB-KW"/>
</dbReference>
<dbReference type="OrthoDB" id="9797391at2"/>
<evidence type="ECO:0000256" key="8">
    <source>
        <dbReference type="SAM" id="Phobius"/>
    </source>
</evidence>
<evidence type="ECO:0000256" key="6">
    <source>
        <dbReference type="ARBA" id="ARBA00023136"/>
    </source>
</evidence>
<keyword evidence="10" id="KW-1185">Reference proteome</keyword>
<feature type="transmembrane region" description="Helical" evidence="8">
    <location>
        <begin position="353"/>
        <end position="374"/>
    </location>
</feature>
<keyword evidence="2" id="KW-0328">Glycosyltransferase</keyword>
<keyword evidence="4 8" id="KW-0812">Transmembrane</keyword>
<evidence type="ECO:0000313" key="10">
    <source>
        <dbReference type="Proteomes" id="UP000199820"/>
    </source>
</evidence>
<dbReference type="EMBL" id="FOIL01000008">
    <property type="protein sequence ID" value="SET21194.1"/>
    <property type="molecule type" value="Genomic_DNA"/>
</dbReference>
<evidence type="ECO:0000313" key="9">
    <source>
        <dbReference type="EMBL" id="SET21194.1"/>
    </source>
</evidence>
<organism evidence="9 10">
    <name type="scientific">[Clostridium] aminophilum</name>
    <dbReference type="NCBI Taxonomy" id="1526"/>
    <lineage>
        <taxon>Bacteria</taxon>
        <taxon>Bacillati</taxon>
        <taxon>Bacillota</taxon>
        <taxon>Clostridia</taxon>
        <taxon>Lachnospirales</taxon>
        <taxon>Lachnospiraceae</taxon>
    </lineage>
</organism>
<evidence type="ECO:0000256" key="1">
    <source>
        <dbReference type="ARBA" id="ARBA00004141"/>
    </source>
</evidence>
<keyword evidence="5 8" id="KW-1133">Transmembrane helix</keyword>
<feature type="transmembrane region" description="Helical" evidence="8">
    <location>
        <begin position="415"/>
        <end position="433"/>
    </location>
</feature>
<dbReference type="PANTHER" id="PTHR43867">
    <property type="entry name" value="CELLULOSE SYNTHASE CATALYTIC SUBUNIT A [UDP-FORMING]"/>
    <property type="match status" value="1"/>
</dbReference>
<name>A0A1I0CNB2_9FIRM</name>
<dbReference type="Gene3D" id="3.90.550.10">
    <property type="entry name" value="Spore Coat Polysaccharide Biosynthesis Protein SpsA, Chain A"/>
    <property type="match status" value="1"/>
</dbReference>
<dbReference type="PANTHER" id="PTHR43867:SF2">
    <property type="entry name" value="CELLULOSE SYNTHASE CATALYTIC SUBUNIT A [UDP-FORMING]"/>
    <property type="match status" value="1"/>
</dbReference>
<dbReference type="SUPFAM" id="SSF160246">
    <property type="entry name" value="EspE N-terminal domain-like"/>
    <property type="match status" value="1"/>
</dbReference>
<dbReference type="Proteomes" id="UP000199820">
    <property type="component" value="Unassembled WGS sequence"/>
</dbReference>
<dbReference type="AlphaFoldDB" id="A0A1I0CNB2"/>
<evidence type="ECO:0000256" key="3">
    <source>
        <dbReference type="ARBA" id="ARBA00022679"/>
    </source>
</evidence>
<comment type="subcellular location">
    <subcellularLocation>
        <location evidence="1">Membrane</location>
        <topology evidence="1">Multi-pass membrane protein</topology>
    </subcellularLocation>
</comment>
<reference evidence="9 10" key="1">
    <citation type="submission" date="2016-10" db="EMBL/GenBank/DDBJ databases">
        <authorList>
            <person name="de Groot N.N."/>
        </authorList>
    </citation>
    <scope>NUCLEOTIDE SEQUENCE [LARGE SCALE GENOMIC DNA]</scope>
    <source>
        <strain evidence="9 10">KH1P1</strain>
    </source>
</reference>
<evidence type="ECO:0000256" key="4">
    <source>
        <dbReference type="ARBA" id="ARBA00022692"/>
    </source>
</evidence>
<dbReference type="GO" id="GO:0016020">
    <property type="term" value="C:membrane"/>
    <property type="evidence" value="ECO:0007669"/>
    <property type="project" value="UniProtKB-SubCell"/>
</dbReference>
<feature type="transmembrane region" description="Helical" evidence="8">
    <location>
        <begin position="12"/>
        <end position="31"/>
    </location>
</feature>
<feature type="region of interest" description="Disordered" evidence="7">
    <location>
        <begin position="457"/>
        <end position="487"/>
    </location>
</feature>
<sequence>MEWETVVRTAGFIMILLYFLCGIDDSIWFLYSFLAGIRYHRNGEDEELDFVKLRNTPPKMLAVTIAAWHEANVIGDVITNFLNTTDYPKSMYHLFVGVYPNDPDTIAAVEKMRRIYPNVHPVVNCQNGPTTKAQNINHVIRQIHLFEKERKIRFASLTVHDSEDVIHTYELLATNYLIDRHDALQFPVFPIMEMPRFSNFFRQITTATYADEFAENHYISLVGRRNLHAFVPCAGTGFAISGRRLAEFGDRDVLPAESLTEDYLLSLTLYKKGIPLYYVLNRLPRVMKNGKVSMDFLTTRSMFPNTFAAAVRQKTRWTYGITMQSVSMKDVFAANGVSFAGRYSFYKDLKAKVVNLIPIVGYLVSIYCLFAAAFGLEPLYREGTPAYYMAEAVFVMMIIRQIFRGYALFCVYGMRSVFFGCLLPPLFPIRLIYGNIINFAATLQAVRMKLFGEKRTGEKKTGEENAGEEKTGGEKTNGEAGAAPEENRKIQWAKTDHEFLNRHQLRRYRRMIGDVLICQGYLTAEQFRDCLGQVNKEHGEQIGEYLIRKNVITEEQMVRALAHVKHIQFIPDEVVRCLKLWKDPERFDYRRLCEDRIFPLTIENDICIIGISSRTKDAAVEAFRIRYGLGIRKMYLTEHMIGEMIRQAETLHHKDSENPAAPAKAETQDVPEVPEKADAAAVQTLQASREAYHAGRISFEQLVLIGTYVFRLGKTEDEIRVIMGIG</sequence>
<dbReference type="RefSeq" id="WP_074648917.1">
    <property type="nucleotide sequence ID" value="NZ_FOIL01000008.1"/>
</dbReference>
<evidence type="ECO:0000256" key="2">
    <source>
        <dbReference type="ARBA" id="ARBA00022676"/>
    </source>
</evidence>
<dbReference type="InterPro" id="IPR037257">
    <property type="entry name" value="T2SS_E_N_sf"/>
</dbReference>
<dbReference type="STRING" id="1526.SAMN02910262_00063"/>
<keyword evidence="6 8" id="KW-0472">Membrane</keyword>
<dbReference type="Pfam" id="PF13641">
    <property type="entry name" value="Glyco_tranf_2_3"/>
    <property type="match status" value="1"/>
</dbReference>
<dbReference type="eggNOG" id="COG1215">
    <property type="taxonomic scope" value="Bacteria"/>
</dbReference>
<keyword evidence="3" id="KW-0808">Transferase</keyword>
<accession>A0A1I0CNB2</accession>
<dbReference type="SUPFAM" id="SSF53448">
    <property type="entry name" value="Nucleotide-diphospho-sugar transferases"/>
    <property type="match status" value="1"/>
</dbReference>
<feature type="transmembrane region" description="Helical" evidence="8">
    <location>
        <begin position="386"/>
        <end position="403"/>
    </location>
</feature>
<dbReference type="InterPro" id="IPR050321">
    <property type="entry name" value="Glycosyltr_2/OpgH_subfam"/>
</dbReference>